<keyword evidence="2" id="KW-0472">Membrane</keyword>
<evidence type="ECO:0000259" key="3">
    <source>
        <dbReference type="Pfam" id="PF20522"/>
    </source>
</evidence>
<evidence type="ECO:0000256" key="1">
    <source>
        <dbReference type="SAM" id="MobiDB-lite"/>
    </source>
</evidence>
<gene>
    <name evidence="4" type="ORF">MiSe_08170</name>
</gene>
<dbReference type="Pfam" id="PF20522">
    <property type="entry name" value="DUF6737"/>
    <property type="match status" value="1"/>
</dbReference>
<feature type="transmembrane region" description="Helical" evidence="2">
    <location>
        <begin position="60"/>
        <end position="80"/>
    </location>
</feature>
<keyword evidence="2" id="KW-1133">Transmembrane helix</keyword>
<feature type="compositionally biased region" description="Polar residues" evidence="1">
    <location>
        <begin position="102"/>
        <end position="111"/>
    </location>
</feature>
<sequence>MEFFVNAAQKLLFKDIMSAQQPVSPWSYKPWWCQPWSILLFGITLIGGSWVLLKTLWVTVLVSIPVSAWMGFFLLIWPGLMRQSGGMQPLEQQTPAMVEKSGQGSTRGEYN</sequence>
<evidence type="ECO:0000313" key="4">
    <source>
        <dbReference type="EMBL" id="GET36069.1"/>
    </source>
</evidence>
<dbReference type="Proteomes" id="UP001050975">
    <property type="component" value="Unassembled WGS sequence"/>
</dbReference>
<dbReference type="InterPro" id="IPR046625">
    <property type="entry name" value="DUF6737"/>
</dbReference>
<comment type="caution">
    <text evidence="4">The sequence shown here is derived from an EMBL/GenBank/DDBJ whole genome shotgun (WGS) entry which is preliminary data.</text>
</comment>
<name>A0AAV3WEX9_9CYAN</name>
<proteinExistence type="predicted"/>
<feature type="transmembrane region" description="Helical" evidence="2">
    <location>
        <begin position="36"/>
        <end position="53"/>
    </location>
</feature>
<dbReference type="PANTHER" id="PTHR36046:SF1">
    <property type="entry name" value="DUF6737 DOMAIN-CONTAINING PROTEIN"/>
    <property type="match status" value="1"/>
</dbReference>
<evidence type="ECO:0000256" key="2">
    <source>
        <dbReference type="SAM" id="Phobius"/>
    </source>
</evidence>
<reference evidence="4" key="1">
    <citation type="submission" date="2019-10" db="EMBL/GenBank/DDBJ databases">
        <title>Draft genome sequece of Microseira wollei NIES-4236.</title>
        <authorList>
            <person name="Yamaguchi H."/>
            <person name="Suzuki S."/>
            <person name="Kawachi M."/>
        </authorList>
    </citation>
    <scope>NUCLEOTIDE SEQUENCE</scope>
    <source>
        <strain evidence="4">NIES-4236</strain>
    </source>
</reference>
<protein>
    <recommendedName>
        <fullName evidence="3">DUF6737 domain-containing protein</fullName>
    </recommendedName>
</protein>
<keyword evidence="2" id="KW-0812">Transmembrane</keyword>
<accession>A0AAV3WEX9</accession>
<organism evidence="4 5">
    <name type="scientific">Microseira wollei NIES-4236</name>
    <dbReference type="NCBI Taxonomy" id="2530354"/>
    <lineage>
        <taxon>Bacteria</taxon>
        <taxon>Bacillati</taxon>
        <taxon>Cyanobacteriota</taxon>
        <taxon>Cyanophyceae</taxon>
        <taxon>Oscillatoriophycideae</taxon>
        <taxon>Aerosakkonematales</taxon>
        <taxon>Aerosakkonemataceae</taxon>
        <taxon>Microseira</taxon>
    </lineage>
</organism>
<evidence type="ECO:0000313" key="5">
    <source>
        <dbReference type="Proteomes" id="UP001050975"/>
    </source>
</evidence>
<keyword evidence="5" id="KW-1185">Reference proteome</keyword>
<dbReference type="PANTHER" id="PTHR36046">
    <property type="entry name" value="PROTEIN, PUTATIVE-RELATED"/>
    <property type="match status" value="1"/>
</dbReference>
<feature type="region of interest" description="Disordered" evidence="1">
    <location>
        <begin position="92"/>
        <end position="111"/>
    </location>
</feature>
<dbReference type="EMBL" id="BLAY01000008">
    <property type="protein sequence ID" value="GET36069.1"/>
    <property type="molecule type" value="Genomic_DNA"/>
</dbReference>
<dbReference type="AlphaFoldDB" id="A0AAV3WEX9"/>
<feature type="domain" description="DUF6737" evidence="3">
    <location>
        <begin position="24"/>
        <end position="79"/>
    </location>
</feature>